<evidence type="ECO:0000256" key="7">
    <source>
        <dbReference type="ARBA" id="ARBA00023136"/>
    </source>
</evidence>
<dbReference type="GO" id="GO:0005886">
    <property type="term" value="C:plasma membrane"/>
    <property type="evidence" value="ECO:0007669"/>
    <property type="project" value="UniProtKB-SubCell"/>
</dbReference>
<feature type="transmembrane region" description="Helical" evidence="8">
    <location>
        <begin position="438"/>
        <end position="457"/>
    </location>
</feature>
<keyword evidence="7 8" id="KW-0472">Membrane</keyword>
<keyword evidence="6" id="KW-0406">Ion transport</keyword>
<evidence type="ECO:0000256" key="3">
    <source>
        <dbReference type="ARBA" id="ARBA00022475"/>
    </source>
</evidence>
<dbReference type="RefSeq" id="WP_245752930.1">
    <property type="nucleotide sequence ID" value="NZ_FOPC01000002.1"/>
</dbReference>
<comment type="subcellular location">
    <subcellularLocation>
        <location evidence="1">Cell membrane</location>
        <topology evidence="1">Multi-pass membrane protein</topology>
    </subcellularLocation>
</comment>
<evidence type="ECO:0000256" key="1">
    <source>
        <dbReference type="ARBA" id="ARBA00004651"/>
    </source>
</evidence>
<evidence type="ECO:0000313" key="9">
    <source>
        <dbReference type="EMBL" id="SFG25428.1"/>
    </source>
</evidence>
<protein>
    <submittedName>
        <fullName evidence="9">Trk-type K+ transport system, membrane component</fullName>
    </submittedName>
</protein>
<evidence type="ECO:0000313" key="10">
    <source>
        <dbReference type="Proteomes" id="UP000199642"/>
    </source>
</evidence>
<evidence type="ECO:0000256" key="4">
    <source>
        <dbReference type="ARBA" id="ARBA00022692"/>
    </source>
</evidence>
<feature type="transmembrane region" description="Helical" evidence="8">
    <location>
        <begin position="176"/>
        <end position="197"/>
    </location>
</feature>
<dbReference type="PANTHER" id="PTHR32024">
    <property type="entry name" value="TRK SYSTEM POTASSIUM UPTAKE PROTEIN TRKG-RELATED"/>
    <property type="match status" value="1"/>
</dbReference>
<evidence type="ECO:0000256" key="5">
    <source>
        <dbReference type="ARBA" id="ARBA00022989"/>
    </source>
</evidence>
<evidence type="ECO:0000256" key="6">
    <source>
        <dbReference type="ARBA" id="ARBA00023065"/>
    </source>
</evidence>
<feature type="transmembrane region" description="Helical" evidence="8">
    <location>
        <begin position="209"/>
        <end position="233"/>
    </location>
</feature>
<reference evidence="10" key="1">
    <citation type="submission" date="2016-10" db="EMBL/GenBank/DDBJ databases">
        <authorList>
            <person name="Varghese N."/>
            <person name="Submissions S."/>
        </authorList>
    </citation>
    <scope>NUCLEOTIDE SEQUENCE [LARGE SCALE GENOMIC DNA]</scope>
    <source>
        <strain evidence="10">DSM 19315</strain>
    </source>
</reference>
<feature type="transmembrane region" description="Helical" evidence="8">
    <location>
        <begin position="295"/>
        <end position="314"/>
    </location>
</feature>
<dbReference type="GO" id="GO:0030001">
    <property type="term" value="P:metal ion transport"/>
    <property type="evidence" value="ECO:0007669"/>
    <property type="project" value="UniProtKB-ARBA"/>
</dbReference>
<keyword evidence="4 8" id="KW-0812">Transmembrane</keyword>
<dbReference type="PANTHER" id="PTHR32024:SF1">
    <property type="entry name" value="KTR SYSTEM POTASSIUM UPTAKE PROTEIN B"/>
    <property type="match status" value="1"/>
</dbReference>
<gene>
    <name evidence="9" type="ORF">SAMN04487988_102195</name>
</gene>
<sequence>MKLFSSPSQQIRFLQKLQKSLERVIRYGSFLAFLVLLRHIGYSEDPGERLVESVIFSSLILLIGFTSLVKIGFFEKSIQSSRIITEVLLSLFLIFSAIYRFGFFPSSFDSNLQWLESYYLVNLSIIVLFFIELSKLSMAVNRLRLSPSLVFILSFLMVICIGAALLSLPAATTRDISVIDAFFTSVSAVCVTGLIVLDTSSDFTFFGQTVIMSLFQIGGLGMMTFTSFFGFFFKGSYSLENSLFLRDYINENNVNEVYSTLLKIISFTLLVEGGIALMIYFNTPGSLFESISDRIFFSLFHSISAFCNAGFSTLRNGLFEAGFRELYTMQLGICIAIVLGGIGFPVVLNYYSYLKHLVVGGWKKLCGYEEFRHVARTTNLTTRLVMYTTGFLLILGAVVYYFAEKEHTLQGLSPYGQVVTTVFGTVTPRTAGFNTVDMTQLAMPTVLIYLVLMWIGGSPGSTAGGLKTSTFAVAVINTVSIASGKKRVEIFGREISQDSLQKAFAVIALSFLIIGLGVFLVTLFNPELALIDVAFEVFSAFSTVGLSLGITASLSTASKIVIMIIMFIGRVGSLTILVAVVRKAGSQKYAYPKETIIIT</sequence>
<name>A0A1I2QAU6_9BACT</name>
<feature type="transmembrane region" description="Helical" evidence="8">
    <location>
        <begin position="24"/>
        <end position="42"/>
    </location>
</feature>
<feature type="transmembrane region" description="Helical" evidence="8">
    <location>
        <begin position="148"/>
        <end position="170"/>
    </location>
</feature>
<feature type="transmembrane region" description="Helical" evidence="8">
    <location>
        <begin position="86"/>
        <end position="105"/>
    </location>
</feature>
<keyword evidence="3" id="KW-1003">Cell membrane</keyword>
<dbReference type="Pfam" id="PF02386">
    <property type="entry name" value="TrkH"/>
    <property type="match status" value="1"/>
</dbReference>
<dbReference type="STRING" id="435880.SAMN04487988_102195"/>
<evidence type="ECO:0000256" key="8">
    <source>
        <dbReference type="SAM" id="Phobius"/>
    </source>
</evidence>
<feature type="transmembrane region" description="Helical" evidence="8">
    <location>
        <begin position="117"/>
        <end position="136"/>
    </location>
</feature>
<dbReference type="EMBL" id="FOPC01000002">
    <property type="protein sequence ID" value="SFG25428.1"/>
    <property type="molecule type" value="Genomic_DNA"/>
</dbReference>
<feature type="transmembrane region" description="Helical" evidence="8">
    <location>
        <begin position="264"/>
        <end position="283"/>
    </location>
</feature>
<keyword evidence="2" id="KW-0813">Transport</keyword>
<keyword evidence="10" id="KW-1185">Reference proteome</keyword>
<feature type="transmembrane region" description="Helical" evidence="8">
    <location>
        <begin position="384"/>
        <end position="403"/>
    </location>
</feature>
<feature type="transmembrane region" description="Helical" evidence="8">
    <location>
        <begin position="503"/>
        <end position="524"/>
    </location>
</feature>
<organism evidence="9 10">
    <name type="scientific">Algoriphagus hitonicola</name>
    <dbReference type="NCBI Taxonomy" id="435880"/>
    <lineage>
        <taxon>Bacteria</taxon>
        <taxon>Pseudomonadati</taxon>
        <taxon>Bacteroidota</taxon>
        <taxon>Cytophagia</taxon>
        <taxon>Cytophagales</taxon>
        <taxon>Cyclobacteriaceae</taxon>
        <taxon>Algoriphagus</taxon>
    </lineage>
</organism>
<accession>A0A1I2QAU6</accession>
<feature type="transmembrane region" description="Helical" evidence="8">
    <location>
        <begin position="54"/>
        <end position="74"/>
    </location>
</feature>
<feature type="transmembrane region" description="Helical" evidence="8">
    <location>
        <begin position="326"/>
        <end position="348"/>
    </location>
</feature>
<dbReference type="GO" id="GO:0008324">
    <property type="term" value="F:monoatomic cation transmembrane transporter activity"/>
    <property type="evidence" value="ECO:0007669"/>
    <property type="project" value="InterPro"/>
</dbReference>
<dbReference type="InterPro" id="IPR003445">
    <property type="entry name" value="Cat_transpt"/>
</dbReference>
<dbReference type="AlphaFoldDB" id="A0A1I2QAU6"/>
<evidence type="ECO:0000256" key="2">
    <source>
        <dbReference type="ARBA" id="ARBA00022448"/>
    </source>
</evidence>
<proteinExistence type="predicted"/>
<keyword evidence="5 8" id="KW-1133">Transmembrane helix</keyword>
<dbReference type="Proteomes" id="UP000199642">
    <property type="component" value="Unassembled WGS sequence"/>
</dbReference>
<feature type="transmembrane region" description="Helical" evidence="8">
    <location>
        <begin position="560"/>
        <end position="581"/>
    </location>
</feature>